<dbReference type="EMBL" id="UAWO01000007">
    <property type="protein sequence ID" value="SQC85526.1"/>
    <property type="molecule type" value="Genomic_DNA"/>
</dbReference>
<evidence type="ECO:0000313" key="2">
    <source>
        <dbReference type="Proteomes" id="UP000250234"/>
    </source>
</evidence>
<reference evidence="1 2" key="1">
    <citation type="submission" date="2018-06" db="EMBL/GenBank/DDBJ databases">
        <authorList>
            <consortium name="Pathogen Informatics"/>
            <person name="Doyle S."/>
        </authorList>
    </citation>
    <scope>NUCLEOTIDE SEQUENCE [LARGE SCALE GENOMIC DNA]</scope>
    <source>
        <strain evidence="1 2">NCTC8081</strain>
    </source>
</reference>
<evidence type="ECO:0000313" key="1">
    <source>
        <dbReference type="EMBL" id="SQC85526.1"/>
    </source>
</evidence>
<gene>
    <name evidence="1" type="ORF">NCTC8081_03319</name>
</gene>
<dbReference type="RefSeq" id="WP_111946664.1">
    <property type="nucleotide sequence ID" value="NZ_CATNYA010000013.1"/>
</dbReference>
<sequence>MRNTMGEAYKVLNESLLYRISSLDNEKDSLIVCNPKGENIESELKEKGYDVRVINIIEYNDLKFISNIMEKDKELAKCLCSSWVRNMLVNYLEEFNTEVIDYLSKILYEFIELTLDDTEITTINMGRKFLANRNDFKEYLTSYINGVEEAAFIRALRIIIYQIHSVPLEIDFPLFDDMTNIIDDSLENIYKSLLYKDYVKNPVALTILYKKREYHYEEFLNIIIEHIIIKIILDRLENYQLNDISLILGSIDNKYFELFLQNLNDYYEYFEKKEGEFKNLNMKENNNVKFEVFNLE</sequence>
<organism evidence="1 2">
    <name type="scientific">Clostridium perfringens</name>
    <dbReference type="NCBI Taxonomy" id="1502"/>
    <lineage>
        <taxon>Bacteria</taxon>
        <taxon>Bacillati</taxon>
        <taxon>Bacillota</taxon>
        <taxon>Clostridia</taxon>
        <taxon>Eubacteriales</taxon>
        <taxon>Clostridiaceae</taxon>
        <taxon>Clostridium</taxon>
    </lineage>
</organism>
<protein>
    <submittedName>
        <fullName evidence="1">Uncharacterized protein</fullName>
    </submittedName>
</protein>
<proteinExistence type="predicted"/>
<name>A0A2X3IF21_CLOPF</name>
<dbReference type="Proteomes" id="UP000250234">
    <property type="component" value="Unassembled WGS sequence"/>
</dbReference>
<accession>A0A2X3IF21</accession>
<dbReference type="AlphaFoldDB" id="A0A2X3IF21"/>